<dbReference type="PANTHER" id="PTHR10157">
    <property type="entry name" value="DOPAMINE BETA HYDROXYLASE RELATED"/>
    <property type="match status" value="1"/>
</dbReference>
<keyword evidence="6" id="KW-1185">Reference proteome</keyword>
<evidence type="ECO:0000256" key="2">
    <source>
        <dbReference type="SAM" id="MobiDB-lite"/>
    </source>
</evidence>
<accession>A0ABR9KF26</accession>
<dbReference type="InterPro" id="IPR036939">
    <property type="entry name" value="Cu2_ascorb_mOase_N_sf"/>
</dbReference>
<dbReference type="RefSeq" id="WP_192775676.1">
    <property type="nucleotide sequence ID" value="NZ_BAAASY010000007.1"/>
</dbReference>
<dbReference type="Gene3D" id="2.60.120.310">
    <property type="entry name" value="Copper type II, ascorbate-dependent monooxygenase, N-terminal domain"/>
    <property type="match status" value="1"/>
</dbReference>
<evidence type="ECO:0000313" key="6">
    <source>
        <dbReference type="Proteomes" id="UP000661607"/>
    </source>
</evidence>
<dbReference type="EMBL" id="JADBEF010000001">
    <property type="protein sequence ID" value="MBE1560626.1"/>
    <property type="molecule type" value="Genomic_DNA"/>
</dbReference>
<feature type="chain" id="PRO_5047051706" description="Copper type II ascorbate-dependent monooxygenase C-terminal domain-containing protein" evidence="3">
    <location>
        <begin position="25"/>
        <end position="397"/>
    </location>
</feature>
<dbReference type="SUPFAM" id="SSF49742">
    <property type="entry name" value="PHM/PNGase F"/>
    <property type="match status" value="2"/>
</dbReference>
<dbReference type="Proteomes" id="UP000661607">
    <property type="component" value="Unassembled WGS sequence"/>
</dbReference>
<keyword evidence="3" id="KW-0732">Signal</keyword>
<feature type="signal peptide" evidence="3">
    <location>
        <begin position="1"/>
        <end position="24"/>
    </location>
</feature>
<organism evidence="5 6">
    <name type="scientific">Nonomuraea africana</name>
    <dbReference type="NCBI Taxonomy" id="46171"/>
    <lineage>
        <taxon>Bacteria</taxon>
        <taxon>Bacillati</taxon>
        <taxon>Actinomycetota</taxon>
        <taxon>Actinomycetes</taxon>
        <taxon>Streptosporangiales</taxon>
        <taxon>Streptosporangiaceae</taxon>
        <taxon>Nonomuraea</taxon>
    </lineage>
</organism>
<dbReference type="Gene3D" id="2.60.120.230">
    <property type="match status" value="1"/>
</dbReference>
<dbReference type="InterPro" id="IPR008977">
    <property type="entry name" value="PHM/PNGase_F_dom_sf"/>
</dbReference>
<name>A0ABR9KF26_9ACTN</name>
<comment type="caution">
    <text evidence="5">The sequence shown here is derived from an EMBL/GenBank/DDBJ whole genome shotgun (WGS) entry which is preliminary data.</text>
</comment>
<keyword evidence="1" id="KW-1015">Disulfide bond</keyword>
<dbReference type="InterPro" id="IPR024548">
    <property type="entry name" value="Cu2_monoox_C"/>
</dbReference>
<proteinExistence type="predicted"/>
<evidence type="ECO:0000313" key="5">
    <source>
        <dbReference type="EMBL" id="MBE1560626.1"/>
    </source>
</evidence>
<dbReference type="InterPro" id="IPR014784">
    <property type="entry name" value="Cu2_ascorb_mOase-like_C"/>
</dbReference>
<sequence>MKRTRIALLTILALVVTACGAGGAASGSGPGDHRSSAHSSSPSGTPSGAHSGLHGTPTAAPVTAPPRGGERFVTVTMPKPYTPKPPNGGTDEYRCFLIDPGLEDGDTFLTGTQFAAQNADVVHHAILFRVDADKIAGVRAHDAKEPGEGWGCFGDAGVGDADWIGHWAPGTSEILLDPKLGYPMAAGSALIMQVHYSTLAIGDRPAGSDQSSVRLRLTTGKLTPLRTELFMAPIELPCTAEEKGPLCEREAAIADVSRRFSLDAKEQTSGLVQWCSGGKPKPGPTQHCDMPVEEPATLHALAGHMHLLGRSIKVELNPGKPGAQTLLDVPEYDFDNQALRPLAKPVTVKPGDTIRTTCTHDAALRAKLPLLRDLPPRYVVWGEGTQDEMCLGIVVAS</sequence>
<feature type="domain" description="Copper type II ascorbate-dependent monooxygenase C-terminal" evidence="4">
    <location>
        <begin position="296"/>
        <end position="391"/>
    </location>
</feature>
<feature type="compositionally biased region" description="Low complexity" evidence="2">
    <location>
        <begin position="37"/>
        <end position="66"/>
    </location>
</feature>
<dbReference type="InterPro" id="IPR000945">
    <property type="entry name" value="DBH-like"/>
</dbReference>
<evidence type="ECO:0000256" key="3">
    <source>
        <dbReference type="SAM" id="SignalP"/>
    </source>
</evidence>
<evidence type="ECO:0000259" key="4">
    <source>
        <dbReference type="Pfam" id="PF03712"/>
    </source>
</evidence>
<evidence type="ECO:0000256" key="1">
    <source>
        <dbReference type="ARBA" id="ARBA00023157"/>
    </source>
</evidence>
<dbReference type="Pfam" id="PF03712">
    <property type="entry name" value="Cu2_monoox_C"/>
    <property type="match status" value="1"/>
</dbReference>
<feature type="region of interest" description="Disordered" evidence="2">
    <location>
        <begin position="23"/>
        <end position="90"/>
    </location>
</feature>
<dbReference type="PANTHER" id="PTHR10157:SF23">
    <property type="entry name" value="MOXD1 HOMOLOG 1"/>
    <property type="match status" value="1"/>
</dbReference>
<reference evidence="5 6" key="1">
    <citation type="submission" date="2020-10" db="EMBL/GenBank/DDBJ databases">
        <title>Sequencing the genomes of 1000 actinobacteria strains.</title>
        <authorList>
            <person name="Klenk H.-P."/>
        </authorList>
    </citation>
    <scope>NUCLEOTIDE SEQUENCE [LARGE SCALE GENOMIC DNA]</scope>
    <source>
        <strain evidence="5 6">DSM 43748</strain>
    </source>
</reference>
<protein>
    <recommendedName>
        <fullName evidence="4">Copper type II ascorbate-dependent monooxygenase C-terminal domain-containing protein</fullName>
    </recommendedName>
</protein>
<gene>
    <name evidence="5" type="ORF">H4W81_003405</name>
</gene>
<dbReference type="PROSITE" id="PS51257">
    <property type="entry name" value="PROKAR_LIPOPROTEIN"/>
    <property type="match status" value="1"/>
</dbReference>